<dbReference type="AlphaFoldDB" id="A0A543IPS5"/>
<dbReference type="Gene3D" id="1.10.510.10">
    <property type="entry name" value="Transferase(Phosphotransferase) domain 1"/>
    <property type="match status" value="1"/>
</dbReference>
<gene>
    <name evidence="5" type="ORF">FHX40_4736</name>
</gene>
<evidence type="ECO:0000313" key="6">
    <source>
        <dbReference type="Proteomes" id="UP000319213"/>
    </source>
</evidence>
<dbReference type="SUPFAM" id="SSF56112">
    <property type="entry name" value="Protein kinase-like (PK-like)"/>
    <property type="match status" value="1"/>
</dbReference>
<feature type="region of interest" description="Disordered" evidence="2">
    <location>
        <begin position="340"/>
        <end position="362"/>
    </location>
</feature>
<dbReference type="InterPro" id="IPR000719">
    <property type="entry name" value="Prot_kinase_dom"/>
</dbReference>
<dbReference type="GO" id="GO:0004672">
    <property type="term" value="F:protein kinase activity"/>
    <property type="evidence" value="ECO:0007669"/>
    <property type="project" value="InterPro"/>
</dbReference>
<reference evidence="5 6" key="1">
    <citation type="submission" date="2019-06" db="EMBL/GenBank/DDBJ databases">
        <title>Sequencing the genomes of 1000 actinobacteria strains.</title>
        <authorList>
            <person name="Klenk H.-P."/>
        </authorList>
    </citation>
    <scope>NUCLEOTIDE SEQUENCE [LARGE SCALE GENOMIC DNA]</scope>
    <source>
        <strain evidence="5 6">DSM 43186</strain>
    </source>
</reference>
<sequence>MSMSAVEPGARLSDRFLLEDRVHQAGGATLWKATDEVLARPVAVHTFSRDFERIDEVVTAARAAGRLTDSRLTQVFDAADDGDTAYVVTEWVTGESLIDLLAGGPLEPERAAGLVAEAAEALTHAHEAGLAHLMLTPDRLVWTGGGTVKVLGLGVDAALTGTTSDEPEAEDARGLGRLLYAALTGTWPGEEECGLPPAPTTEDGKPCPPRQVRAGIPGWLDSLTIRAVLQEPYKGHPALTTPAEIAAALAHVPRPMPVPAATPPAVPLPGESADGSVTRIGAPPGMRTTGVQPAPQFATAATPSSGGTSMSRALVIGIVAVVMIAVGLGAWTMGRNLAQPETPQAQAPTPTASKSAEPESLEVVKPVRARGFDPLGDRREHPEIAADAIDGKDSTDWHTDSYTSADFGRLKKGVGLLLDMGKSTRIANVVVSLGGPKGSSIELKVGDSDKLDALKTVAEKNNTSGKVTLTPSKEVSGRYVLIWFTRLPPFEGGFRGTIYDVVVHTPGSA</sequence>
<evidence type="ECO:0000256" key="2">
    <source>
        <dbReference type="SAM" id="MobiDB-lite"/>
    </source>
</evidence>
<dbReference type="SUPFAM" id="SSF49785">
    <property type="entry name" value="Galactose-binding domain-like"/>
    <property type="match status" value="1"/>
</dbReference>
<feature type="domain" description="Protein kinase" evidence="4">
    <location>
        <begin position="16"/>
        <end position="297"/>
    </location>
</feature>
<dbReference type="InterPro" id="IPR008979">
    <property type="entry name" value="Galactose-bd-like_sf"/>
</dbReference>
<name>A0A543IPS5_9ACTN</name>
<evidence type="ECO:0000259" key="4">
    <source>
        <dbReference type="PROSITE" id="PS50011"/>
    </source>
</evidence>
<dbReference type="Gene3D" id="3.30.200.20">
    <property type="entry name" value="Phosphorylase Kinase, domain 1"/>
    <property type="match status" value="1"/>
</dbReference>
<accession>A0A543IPS5</accession>
<keyword evidence="6" id="KW-1185">Reference proteome</keyword>
<dbReference type="GO" id="GO:0005524">
    <property type="term" value="F:ATP binding"/>
    <property type="evidence" value="ECO:0007669"/>
    <property type="project" value="InterPro"/>
</dbReference>
<protein>
    <recommendedName>
        <fullName evidence="4">Protein kinase domain-containing protein</fullName>
    </recommendedName>
</protein>
<organism evidence="5 6">
    <name type="scientific">Thermopolyspora flexuosa</name>
    <dbReference type="NCBI Taxonomy" id="103836"/>
    <lineage>
        <taxon>Bacteria</taxon>
        <taxon>Bacillati</taxon>
        <taxon>Actinomycetota</taxon>
        <taxon>Actinomycetes</taxon>
        <taxon>Streptosporangiales</taxon>
        <taxon>Streptosporangiaceae</taxon>
        <taxon>Thermopolyspora</taxon>
    </lineage>
</organism>
<keyword evidence="1" id="KW-0675">Receptor</keyword>
<feature type="compositionally biased region" description="Low complexity" evidence="2">
    <location>
        <begin position="340"/>
        <end position="352"/>
    </location>
</feature>
<keyword evidence="3" id="KW-0472">Membrane</keyword>
<evidence type="ECO:0000256" key="1">
    <source>
        <dbReference type="ARBA" id="ARBA00023170"/>
    </source>
</evidence>
<comment type="caution">
    <text evidence="5">The sequence shown here is derived from an EMBL/GenBank/DDBJ whole genome shotgun (WGS) entry which is preliminary data.</text>
</comment>
<dbReference type="Proteomes" id="UP000319213">
    <property type="component" value="Unassembled WGS sequence"/>
</dbReference>
<dbReference type="PROSITE" id="PS50011">
    <property type="entry name" value="PROTEIN_KINASE_DOM"/>
    <property type="match status" value="1"/>
</dbReference>
<feature type="transmembrane region" description="Helical" evidence="3">
    <location>
        <begin position="313"/>
        <end position="334"/>
    </location>
</feature>
<dbReference type="EMBL" id="VFPQ01000002">
    <property type="protein sequence ID" value="TQM72586.1"/>
    <property type="molecule type" value="Genomic_DNA"/>
</dbReference>
<dbReference type="InterPro" id="IPR011009">
    <property type="entry name" value="Kinase-like_dom_sf"/>
</dbReference>
<evidence type="ECO:0000313" key="5">
    <source>
        <dbReference type="EMBL" id="TQM72586.1"/>
    </source>
</evidence>
<keyword evidence="3" id="KW-0812">Transmembrane</keyword>
<dbReference type="Gene3D" id="2.60.120.260">
    <property type="entry name" value="Galactose-binding domain-like"/>
    <property type="match status" value="1"/>
</dbReference>
<dbReference type="CDD" id="cd13973">
    <property type="entry name" value="PK_MviN-like"/>
    <property type="match status" value="1"/>
</dbReference>
<keyword evidence="3" id="KW-1133">Transmembrane helix</keyword>
<proteinExistence type="predicted"/>
<evidence type="ECO:0000256" key="3">
    <source>
        <dbReference type="SAM" id="Phobius"/>
    </source>
</evidence>